<feature type="region of interest" description="Disordered" evidence="1">
    <location>
        <begin position="19"/>
        <end position="43"/>
    </location>
</feature>
<dbReference type="Gene3D" id="1.20.1260.10">
    <property type="match status" value="1"/>
</dbReference>
<keyword evidence="4" id="KW-1185">Reference proteome</keyword>
<evidence type="ECO:0000313" key="3">
    <source>
        <dbReference type="EMBL" id="MFC7666398.1"/>
    </source>
</evidence>
<sequence length="151" mass="16892">MADHSKLADTLNEWPYLSTTELRGTRPPLRKPRTRKTRRTTRSLVQQSEQFVKEINGFARAAGGDAESSTTLKGKFYRGFMDAKAVVTGRDEKSILDSNIYGEEWAIKAYTEALADPALTGPARQAVERQHQASQQTLRKLEQLKGIAGVR</sequence>
<gene>
    <name evidence="3" type="ORF">ACFQT0_02385</name>
</gene>
<comment type="caution">
    <text evidence="3">The sequence shown here is derived from an EMBL/GenBank/DDBJ whole genome shotgun (WGS) entry which is preliminary data.</text>
</comment>
<dbReference type="InterPro" id="IPR012347">
    <property type="entry name" value="Ferritin-like"/>
</dbReference>
<reference evidence="4" key="1">
    <citation type="journal article" date="2019" name="Int. J. Syst. Evol. Microbiol.">
        <title>The Global Catalogue of Microorganisms (GCM) 10K type strain sequencing project: providing services to taxonomists for standard genome sequencing and annotation.</title>
        <authorList>
            <consortium name="The Broad Institute Genomics Platform"/>
            <consortium name="The Broad Institute Genome Sequencing Center for Infectious Disease"/>
            <person name="Wu L."/>
            <person name="Ma J."/>
        </authorList>
    </citation>
    <scope>NUCLEOTIDE SEQUENCE [LARGE SCALE GENOMIC DNA]</scope>
    <source>
        <strain evidence="4">JCM 19635</strain>
    </source>
</reference>
<organism evidence="3 4">
    <name type="scientific">Hymenobacter humi</name>
    <dbReference type="NCBI Taxonomy" id="1411620"/>
    <lineage>
        <taxon>Bacteria</taxon>
        <taxon>Pseudomonadati</taxon>
        <taxon>Bacteroidota</taxon>
        <taxon>Cytophagia</taxon>
        <taxon>Cytophagales</taxon>
        <taxon>Hymenobacteraceae</taxon>
        <taxon>Hymenobacter</taxon>
    </lineage>
</organism>
<protein>
    <submittedName>
        <fullName evidence="3">DUF2383 domain-containing protein</fullName>
    </submittedName>
</protein>
<evidence type="ECO:0000256" key="1">
    <source>
        <dbReference type="SAM" id="MobiDB-lite"/>
    </source>
</evidence>
<feature type="compositionally biased region" description="Basic residues" evidence="1">
    <location>
        <begin position="28"/>
        <end position="41"/>
    </location>
</feature>
<proteinExistence type="predicted"/>
<evidence type="ECO:0000313" key="4">
    <source>
        <dbReference type="Proteomes" id="UP001596513"/>
    </source>
</evidence>
<dbReference type="EMBL" id="JBHTEK010000001">
    <property type="protein sequence ID" value="MFC7666398.1"/>
    <property type="molecule type" value="Genomic_DNA"/>
</dbReference>
<dbReference type="Proteomes" id="UP001596513">
    <property type="component" value="Unassembled WGS sequence"/>
</dbReference>
<dbReference type="InterPro" id="IPR019052">
    <property type="entry name" value="DUF2383"/>
</dbReference>
<name>A0ABW2TYZ0_9BACT</name>
<evidence type="ECO:0000259" key="2">
    <source>
        <dbReference type="Pfam" id="PF09537"/>
    </source>
</evidence>
<dbReference type="Pfam" id="PF09537">
    <property type="entry name" value="DUF2383"/>
    <property type="match status" value="1"/>
</dbReference>
<feature type="domain" description="DUF2383" evidence="2">
    <location>
        <begin position="42"/>
        <end position="115"/>
    </location>
</feature>
<accession>A0ABW2TYZ0</accession>
<dbReference type="RefSeq" id="WP_380200073.1">
    <property type="nucleotide sequence ID" value="NZ_JBHTEK010000001.1"/>
</dbReference>